<feature type="compositionally biased region" description="Low complexity" evidence="5">
    <location>
        <begin position="619"/>
        <end position="654"/>
    </location>
</feature>
<evidence type="ECO:0000256" key="2">
    <source>
        <dbReference type="ARBA" id="ARBA00022692"/>
    </source>
</evidence>
<feature type="chain" id="PRO_5042172303" evidence="6">
    <location>
        <begin position="21"/>
        <end position="774"/>
    </location>
</feature>
<accession>A0AAD7BXF4</accession>
<feature type="region of interest" description="Disordered" evidence="5">
    <location>
        <begin position="73"/>
        <end position="92"/>
    </location>
</feature>
<feature type="region of interest" description="Disordered" evidence="5">
    <location>
        <begin position="561"/>
        <end position="654"/>
    </location>
</feature>
<feature type="region of interest" description="Disordered" evidence="5">
    <location>
        <begin position="271"/>
        <end position="291"/>
    </location>
</feature>
<feature type="region of interest" description="Disordered" evidence="5">
    <location>
        <begin position="723"/>
        <end position="761"/>
    </location>
</feature>
<name>A0AAD7BXF4_9AGAR</name>
<feature type="domain" description="SUN" evidence="7">
    <location>
        <begin position="85"/>
        <end position="254"/>
    </location>
</feature>
<dbReference type="EMBL" id="JARKIF010000008">
    <property type="protein sequence ID" value="KAJ7632994.1"/>
    <property type="molecule type" value="Genomic_DNA"/>
</dbReference>
<protein>
    <submittedName>
        <fullName evidence="8">UNC-like C-terminal-domain-containing protein</fullName>
    </submittedName>
</protein>
<dbReference type="GO" id="GO:0012505">
    <property type="term" value="C:endomembrane system"/>
    <property type="evidence" value="ECO:0007669"/>
    <property type="project" value="UniProtKB-SubCell"/>
</dbReference>
<feature type="compositionally biased region" description="Low complexity" evidence="5">
    <location>
        <begin position="375"/>
        <end position="388"/>
    </location>
</feature>
<dbReference type="AlphaFoldDB" id="A0AAD7BXF4"/>
<feature type="compositionally biased region" description="Basic and acidic residues" evidence="5">
    <location>
        <begin position="590"/>
        <end position="604"/>
    </location>
</feature>
<keyword evidence="4" id="KW-0472">Membrane</keyword>
<organism evidence="8 9">
    <name type="scientific">Roridomyces roridus</name>
    <dbReference type="NCBI Taxonomy" id="1738132"/>
    <lineage>
        <taxon>Eukaryota</taxon>
        <taxon>Fungi</taxon>
        <taxon>Dikarya</taxon>
        <taxon>Basidiomycota</taxon>
        <taxon>Agaricomycotina</taxon>
        <taxon>Agaricomycetes</taxon>
        <taxon>Agaricomycetidae</taxon>
        <taxon>Agaricales</taxon>
        <taxon>Marasmiineae</taxon>
        <taxon>Mycenaceae</taxon>
        <taxon>Roridomyces</taxon>
    </lineage>
</organism>
<keyword evidence="2" id="KW-0812">Transmembrane</keyword>
<keyword evidence="6" id="KW-0732">Signal</keyword>
<sequence length="774" mass="85125">MFPLLPPTLVLLILALPAFAAPSSVNDPFKALSAQVVKPPEPPICCLVPLPPTEFSEEDVLLSFEEWKEKAKEQHAPTAVDEQTSSSVAVDTPSVPVDAPHFRIPITDRFNYASLDCSARVHTSHRAAKSPASILSSKRDKYMLSPCRDGNQQFVVVELCDDIRIDTVQLANFEFFSGVFKDITVSVSKTYTTDPTGWTFAGMYTAKNIRVVQSFHPPTSLSDFYRYIRIDFHSHYGNEFYCPVSLLRVYGLTHLEEYKWDLWQTESRARAHVEPPPPLEAHDPASDAPEPVHIPASSYVEYVDKRAMLSPTVKEAPSQETVVVIVPERTTSHPPVPVQSNSSDDVQNTTSPTPVSEQTSESIPEHSTSEHPNGTSSDISASSSATSSEPPNAESVSIYRPSSETTVVATAGGESIYRTIMNRLAALEANHTLYARYVEEHAGAVREVLRRVGEDLGRAEGVGKAQAQMHARALREWERERRRGDGEYAELVRRVEYLSSEIVLEKRLGIAQLLLLLAVLVFMALTRGSRGEVAMVPSMRAWGRRHLSISGEWDWVGRLKSRSRSRTPMPKPTTDGNEPIKAEPSISTPIKHEFPSVEDAEKKAGPSAPSSARKHRPRPLSLHPPRAVSTPSTYPRTPLRRPLTPTPGRVGTPVRPLIPVTTPVIQHSLSQDAHAPRSARRWARTAHLHELRTPRDKPGTPMGMGGGSDVFASPEDLSLRTGGLLASEGEGDPWIDTDLEGSEPDVDLGAGRLSRETGLEPESPIVRRVDVVGG</sequence>
<keyword evidence="9" id="KW-1185">Reference proteome</keyword>
<dbReference type="GO" id="GO:0005737">
    <property type="term" value="C:cytoplasm"/>
    <property type="evidence" value="ECO:0007669"/>
    <property type="project" value="TreeGrafter"/>
</dbReference>
<feature type="region of interest" description="Disordered" evidence="5">
    <location>
        <begin position="327"/>
        <end position="405"/>
    </location>
</feature>
<evidence type="ECO:0000259" key="7">
    <source>
        <dbReference type="PROSITE" id="PS51469"/>
    </source>
</evidence>
<evidence type="ECO:0000256" key="5">
    <source>
        <dbReference type="SAM" id="MobiDB-lite"/>
    </source>
</evidence>
<dbReference type="GO" id="GO:0034975">
    <property type="term" value="P:protein folding in endoplasmic reticulum"/>
    <property type="evidence" value="ECO:0007669"/>
    <property type="project" value="TreeGrafter"/>
</dbReference>
<dbReference type="PANTHER" id="PTHR12953:SF0">
    <property type="entry name" value="SUN DOMAIN-CONTAINING OSSIFICATION FACTOR"/>
    <property type="match status" value="1"/>
</dbReference>
<gene>
    <name evidence="8" type="ORF">FB45DRAFT_520105</name>
</gene>
<evidence type="ECO:0000313" key="8">
    <source>
        <dbReference type="EMBL" id="KAJ7632994.1"/>
    </source>
</evidence>
<dbReference type="PROSITE" id="PS51469">
    <property type="entry name" value="SUN"/>
    <property type="match status" value="1"/>
</dbReference>
<evidence type="ECO:0000256" key="6">
    <source>
        <dbReference type="SAM" id="SignalP"/>
    </source>
</evidence>
<dbReference type="Proteomes" id="UP001221142">
    <property type="component" value="Unassembled WGS sequence"/>
</dbReference>
<feature type="compositionally biased region" description="Acidic residues" evidence="5">
    <location>
        <begin position="729"/>
        <end position="746"/>
    </location>
</feature>
<dbReference type="InterPro" id="IPR012919">
    <property type="entry name" value="SUN_dom"/>
</dbReference>
<evidence type="ECO:0000256" key="4">
    <source>
        <dbReference type="ARBA" id="ARBA00023136"/>
    </source>
</evidence>
<reference evidence="8" key="1">
    <citation type="submission" date="2023-03" db="EMBL/GenBank/DDBJ databases">
        <title>Massive genome expansion in bonnet fungi (Mycena s.s.) driven by repeated elements and novel gene families across ecological guilds.</title>
        <authorList>
            <consortium name="Lawrence Berkeley National Laboratory"/>
            <person name="Harder C.B."/>
            <person name="Miyauchi S."/>
            <person name="Viragh M."/>
            <person name="Kuo A."/>
            <person name="Thoen E."/>
            <person name="Andreopoulos B."/>
            <person name="Lu D."/>
            <person name="Skrede I."/>
            <person name="Drula E."/>
            <person name="Henrissat B."/>
            <person name="Morin E."/>
            <person name="Kohler A."/>
            <person name="Barry K."/>
            <person name="LaButti K."/>
            <person name="Morin E."/>
            <person name="Salamov A."/>
            <person name="Lipzen A."/>
            <person name="Mereny Z."/>
            <person name="Hegedus B."/>
            <person name="Baldrian P."/>
            <person name="Stursova M."/>
            <person name="Weitz H."/>
            <person name="Taylor A."/>
            <person name="Grigoriev I.V."/>
            <person name="Nagy L.G."/>
            <person name="Martin F."/>
            <person name="Kauserud H."/>
        </authorList>
    </citation>
    <scope>NUCLEOTIDE SEQUENCE</scope>
    <source>
        <strain evidence="8">9284</strain>
    </source>
</reference>
<dbReference type="PANTHER" id="PTHR12953">
    <property type="entry name" value="MEMBRANE PROTEIN CH1 RELATED"/>
    <property type="match status" value="1"/>
</dbReference>
<feature type="signal peptide" evidence="6">
    <location>
        <begin position="1"/>
        <end position="20"/>
    </location>
</feature>
<dbReference type="Gene3D" id="2.60.120.260">
    <property type="entry name" value="Galactose-binding domain-like"/>
    <property type="match status" value="1"/>
</dbReference>
<evidence type="ECO:0000256" key="3">
    <source>
        <dbReference type="ARBA" id="ARBA00022989"/>
    </source>
</evidence>
<dbReference type="InterPro" id="IPR045120">
    <property type="entry name" value="Suco/Slp1-like"/>
</dbReference>
<comment type="caution">
    <text evidence="8">The sequence shown here is derived from an EMBL/GenBank/DDBJ whole genome shotgun (WGS) entry which is preliminary data.</text>
</comment>
<evidence type="ECO:0000256" key="1">
    <source>
        <dbReference type="ARBA" id="ARBA00004308"/>
    </source>
</evidence>
<keyword evidence="3" id="KW-1133">Transmembrane helix</keyword>
<proteinExistence type="predicted"/>
<evidence type="ECO:0000313" key="9">
    <source>
        <dbReference type="Proteomes" id="UP001221142"/>
    </source>
</evidence>
<feature type="compositionally biased region" description="Polar residues" evidence="5">
    <location>
        <begin position="338"/>
        <end position="362"/>
    </location>
</feature>
<comment type="subcellular location">
    <subcellularLocation>
        <location evidence="1">Endomembrane system</location>
    </subcellularLocation>
</comment>
<dbReference type="Pfam" id="PF07738">
    <property type="entry name" value="Sad1_UNC"/>
    <property type="match status" value="1"/>
</dbReference>
<dbReference type="GO" id="GO:0016020">
    <property type="term" value="C:membrane"/>
    <property type="evidence" value="ECO:0007669"/>
    <property type="project" value="InterPro"/>
</dbReference>